<dbReference type="OrthoDB" id="273123at2759"/>
<evidence type="ECO:0000313" key="9">
    <source>
        <dbReference type="Proteomes" id="UP000037923"/>
    </source>
</evidence>
<keyword evidence="3 5" id="KW-0479">Metal-binding</keyword>
<evidence type="ECO:0000313" key="8">
    <source>
        <dbReference type="EMBL" id="KPA74089.1"/>
    </source>
</evidence>
<dbReference type="GO" id="GO:0006270">
    <property type="term" value="P:DNA replication initiation"/>
    <property type="evidence" value="ECO:0007669"/>
    <property type="project" value="InterPro"/>
</dbReference>
<dbReference type="Pfam" id="PF09329">
    <property type="entry name" value="zf-primase"/>
    <property type="match status" value="1"/>
</dbReference>
<feature type="compositionally biased region" description="Basic and acidic residues" evidence="6">
    <location>
        <begin position="499"/>
        <end position="509"/>
    </location>
</feature>
<dbReference type="GO" id="GO:0020037">
    <property type="term" value="F:heme binding"/>
    <property type="evidence" value="ECO:0007669"/>
    <property type="project" value="InterPro"/>
</dbReference>
<feature type="compositionally biased region" description="Low complexity" evidence="6">
    <location>
        <begin position="274"/>
        <end position="286"/>
    </location>
</feature>
<evidence type="ECO:0000256" key="2">
    <source>
        <dbReference type="ARBA" id="ARBA00017770"/>
    </source>
</evidence>
<feature type="region of interest" description="Disordered" evidence="6">
    <location>
        <begin position="611"/>
        <end position="644"/>
    </location>
</feature>
<dbReference type="Pfam" id="PF24863">
    <property type="entry name" value="zf-CCCH_Mcm10"/>
    <property type="match status" value="1"/>
</dbReference>
<dbReference type="VEuPathDB" id="TriTrypDB:LpyrH10_31_0390"/>
<gene>
    <name evidence="8" type="ORF">ABB37_09385</name>
</gene>
<keyword evidence="9" id="KW-1185">Reference proteome</keyword>
<protein>
    <recommendedName>
        <fullName evidence="2">Protein MCM10 homolog</fullName>
    </recommendedName>
</protein>
<dbReference type="EMBL" id="LGTL01000031">
    <property type="protein sequence ID" value="KPA74089.1"/>
    <property type="molecule type" value="Genomic_DNA"/>
</dbReference>
<dbReference type="InterPro" id="IPR015408">
    <property type="entry name" value="Znf_Mcm10/DnaG"/>
</dbReference>
<dbReference type="PANTHER" id="PTHR13454">
    <property type="entry name" value="PROTEIN MCM10 HOMOLOG"/>
    <property type="match status" value="1"/>
</dbReference>
<comment type="caution">
    <text evidence="8">The sequence shown here is derived from an EMBL/GenBank/DDBJ whole genome shotgun (WGS) entry which is preliminary data.</text>
</comment>
<feature type="region of interest" description="Disordered" evidence="6">
    <location>
        <begin position="432"/>
        <end position="525"/>
    </location>
</feature>
<keyword evidence="4 5" id="KW-0408">Iron</keyword>
<proteinExistence type="inferred from homology"/>
<feature type="compositionally biased region" description="Polar residues" evidence="6">
    <location>
        <begin position="295"/>
        <end position="304"/>
    </location>
</feature>
<organism evidence="8 9">
    <name type="scientific">Leptomonas pyrrhocoris</name>
    <name type="common">Firebug parasite</name>
    <dbReference type="NCBI Taxonomy" id="157538"/>
    <lineage>
        <taxon>Eukaryota</taxon>
        <taxon>Discoba</taxon>
        <taxon>Euglenozoa</taxon>
        <taxon>Kinetoplastea</taxon>
        <taxon>Metakinetoplastina</taxon>
        <taxon>Trypanosomatida</taxon>
        <taxon>Trypanosomatidae</taxon>
        <taxon>Leishmaniinae</taxon>
        <taxon>Leptomonas</taxon>
    </lineage>
</organism>
<reference evidence="8 9" key="1">
    <citation type="submission" date="2015-07" db="EMBL/GenBank/DDBJ databases">
        <title>High-quality genome of monoxenous trypanosomatid Leptomonas pyrrhocoris.</title>
        <authorList>
            <person name="Flegontov P."/>
            <person name="Butenko A."/>
            <person name="Firsov S."/>
            <person name="Vlcek C."/>
            <person name="Logacheva M.D."/>
            <person name="Field M."/>
            <person name="Filatov D."/>
            <person name="Flegontova O."/>
            <person name="Gerasimov E."/>
            <person name="Jackson A.P."/>
            <person name="Kelly S."/>
            <person name="Opperdoes F."/>
            <person name="O'Reilly A."/>
            <person name="Votypka J."/>
            <person name="Yurchenko V."/>
            <person name="Lukes J."/>
        </authorList>
    </citation>
    <scope>NUCLEOTIDE SEQUENCE [LARGE SCALE GENOMIC DNA]</scope>
    <source>
        <strain evidence="8">H10</strain>
    </source>
</reference>
<dbReference type="Proteomes" id="UP000037923">
    <property type="component" value="Unassembled WGS sequence"/>
</dbReference>
<dbReference type="GO" id="GO:0003688">
    <property type="term" value="F:DNA replication origin binding"/>
    <property type="evidence" value="ECO:0007669"/>
    <property type="project" value="TreeGrafter"/>
</dbReference>
<evidence type="ECO:0000256" key="1">
    <source>
        <dbReference type="ARBA" id="ARBA00009679"/>
    </source>
</evidence>
<dbReference type="GO" id="GO:0043596">
    <property type="term" value="C:nuclear replication fork"/>
    <property type="evidence" value="ECO:0007669"/>
    <property type="project" value="TreeGrafter"/>
</dbReference>
<name>A0A0M9FQW5_LEPPY</name>
<comment type="similarity">
    <text evidence="1">Belongs to the MCM10 family.</text>
</comment>
<dbReference type="PANTHER" id="PTHR13454:SF11">
    <property type="entry name" value="PROTEIN MCM10 HOMOLOG"/>
    <property type="match status" value="1"/>
</dbReference>
<dbReference type="InterPro" id="IPR012340">
    <property type="entry name" value="NA-bd_OB-fold"/>
</dbReference>
<dbReference type="GO" id="GO:0046872">
    <property type="term" value="F:metal ion binding"/>
    <property type="evidence" value="ECO:0007669"/>
    <property type="project" value="UniProtKB-KW"/>
</dbReference>
<dbReference type="GeneID" id="26909668"/>
<dbReference type="SMART" id="SM01280">
    <property type="entry name" value="Mcm10"/>
    <property type="match status" value="1"/>
</dbReference>
<feature type="compositionally biased region" description="Basic and acidic residues" evidence="6">
    <location>
        <begin position="611"/>
        <end position="620"/>
    </location>
</feature>
<feature type="domain" description="Cytochrome c" evidence="7">
    <location>
        <begin position="753"/>
        <end position="793"/>
    </location>
</feature>
<feature type="region of interest" description="Disordered" evidence="6">
    <location>
        <begin position="256"/>
        <end position="320"/>
    </location>
</feature>
<dbReference type="RefSeq" id="XP_015652528.1">
    <property type="nucleotide sequence ID" value="XM_015808815.1"/>
</dbReference>
<dbReference type="PROSITE" id="PS51007">
    <property type="entry name" value="CYTC"/>
    <property type="match status" value="1"/>
</dbReference>
<evidence type="ECO:0000256" key="4">
    <source>
        <dbReference type="ARBA" id="ARBA00023004"/>
    </source>
</evidence>
<feature type="compositionally biased region" description="Basic and acidic residues" evidence="6">
    <location>
        <begin position="432"/>
        <end position="451"/>
    </location>
</feature>
<sequence length="793" mass="83644">MAPPLPLPVLAPASTSSSSSRNGAVMIIRASPASDVRGGDNNSATAPAKTTPSPPASAVFTEPHSRIRVRRATAAFEQLAVRLAEFPYASFALFRQAAVRSGAHATVPRTCVGVVTRKSDPKQNTTQARSSRYAVLSLWSMENISPTPETEVSFLLCGDAFDLLYSQLVRGSVAALSNVGMCPRKGGGGGGAGSDLDVLLRVSDHMSVRQLGFAADLGTCTSVSHKSNERCHAVVNTQQSQHCSYHVGDLRKVARGAEGGTSSKGPSARRFVGASSSPSASSSTAPVMKGGALTSHMTLSSSTGARRADPLGPGSVALRSTAASPSLSSSLLQQHVKARLAASHQLLRQPSFFAVRGATGLPVDDAEQRRGMTSAGTGVYGGVHSGAPLPLQHKVGLRPAERYPSAQELGVTSRGRDVLEAARMQAVLSEEEKLLRRSLRPTEQRKTRDKLNGNAPGGPSGVAGSGSSGSTRKAADANAAATRVRTRDFNSGNASTCVEDVRSNKRTRTEAVPTSTASPRAPATFPTATSAAADAERVAALRLQFQPLHHGTAATFAPLSSQSSVHSVIPSATHKDYRHAVVMAVGGGAESDGHQASTALLRAAAKAAKDLSKRENRSSEEVNNAAFGASSPSPRTAAEELGRHSSEETLSLTLLGAVASGVRSQHDHLRGEADRQRLLSFVDKQITKEKALEALEAVSQQEIKAYYCYGCRCWYAKPPTTCVEQHHRTELKPALKKYIKCEHCHYKTFVIGGDDAKGWKVFPRCPRCHEASFWVRGDAAPQIAGPVEEPTPL</sequence>
<dbReference type="AlphaFoldDB" id="A0A0M9FQW5"/>
<feature type="compositionally biased region" description="Low complexity" evidence="6">
    <location>
        <begin position="468"/>
        <end position="483"/>
    </location>
</feature>
<evidence type="ECO:0000256" key="5">
    <source>
        <dbReference type="PROSITE-ProRule" id="PRU00433"/>
    </source>
</evidence>
<accession>A0A0M9FQW5</accession>
<dbReference type="GO" id="GO:0009055">
    <property type="term" value="F:electron transfer activity"/>
    <property type="evidence" value="ECO:0007669"/>
    <property type="project" value="InterPro"/>
</dbReference>
<dbReference type="InterPro" id="IPR040184">
    <property type="entry name" value="Mcm10"/>
</dbReference>
<evidence type="ECO:0000259" key="7">
    <source>
        <dbReference type="PROSITE" id="PS51007"/>
    </source>
</evidence>
<dbReference type="GO" id="GO:0003697">
    <property type="term" value="F:single-stranded DNA binding"/>
    <property type="evidence" value="ECO:0007669"/>
    <property type="project" value="InterPro"/>
</dbReference>
<dbReference type="InterPro" id="IPR015411">
    <property type="entry name" value="Rep_factor_Mcm10_C"/>
</dbReference>
<evidence type="ECO:0000256" key="6">
    <source>
        <dbReference type="SAM" id="MobiDB-lite"/>
    </source>
</evidence>
<feature type="compositionally biased region" description="Gly residues" evidence="6">
    <location>
        <begin position="455"/>
        <end position="467"/>
    </location>
</feature>
<feature type="compositionally biased region" description="Low complexity" evidence="6">
    <location>
        <begin position="10"/>
        <end position="20"/>
    </location>
</feature>
<dbReference type="InterPro" id="IPR009056">
    <property type="entry name" value="Cyt_c-like_dom"/>
</dbReference>
<feature type="compositionally biased region" description="Low complexity" evidence="6">
    <location>
        <begin position="511"/>
        <end position="525"/>
    </location>
</feature>
<feature type="region of interest" description="Disordered" evidence="6">
    <location>
        <begin position="1"/>
        <end position="61"/>
    </location>
</feature>
<dbReference type="Gene3D" id="2.40.50.140">
    <property type="entry name" value="Nucleic acid-binding proteins"/>
    <property type="match status" value="1"/>
</dbReference>
<dbReference type="OMA" id="RCHEASF"/>
<evidence type="ECO:0000256" key="3">
    <source>
        <dbReference type="ARBA" id="ARBA00022723"/>
    </source>
</evidence>
<keyword evidence="5" id="KW-0349">Heme</keyword>